<keyword evidence="1" id="KW-0812">Transmembrane</keyword>
<dbReference type="KEGG" id="gbn:GEOBRER4_16310"/>
<protein>
    <submittedName>
        <fullName evidence="2">Uncharacterized protein</fullName>
    </submittedName>
</protein>
<sequence length="89" mass="10161">MAENKEKKSVFDLIFSAPFLLGLVGVGCMVYGVADGFRVMQFFFGVCIVAGSFMLHFIRKKDWDAHWAEMEQAREAHEKRAAEEAEKKK</sequence>
<dbReference type="RefSeq" id="WP_185244990.1">
    <property type="nucleotide sequence ID" value="NZ_AP023213.1"/>
</dbReference>
<keyword evidence="1" id="KW-0472">Membrane</keyword>
<dbReference type="EMBL" id="AP023213">
    <property type="protein sequence ID" value="BCG46881.1"/>
    <property type="molecule type" value="Genomic_DNA"/>
</dbReference>
<feature type="transmembrane region" description="Helical" evidence="1">
    <location>
        <begin position="12"/>
        <end position="33"/>
    </location>
</feature>
<feature type="transmembrane region" description="Helical" evidence="1">
    <location>
        <begin position="39"/>
        <end position="58"/>
    </location>
</feature>
<keyword evidence="1" id="KW-1133">Transmembrane helix</keyword>
<dbReference type="AlphaFoldDB" id="A0A6S6M5H1"/>
<dbReference type="PROSITE" id="PS51257">
    <property type="entry name" value="PROKAR_LIPOPROTEIN"/>
    <property type="match status" value="1"/>
</dbReference>
<name>A0A6S6M5H1_9BACT</name>
<proteinExistence type="predicted"/>
<keyword evidence="3" id="KW-1185">Reference proteome</keyword>
<evidence type="ECO:0000256" key="1">
    <source>
        <dbReference type="SAM" id="Phobius"/>
    </source>
</evidence>
<organism evidence="2 3">
    <name type="scientific">Citrifermentans bremense</name>
    <dbReference type="NCBI Taxonomy" id="60035"/>
    <lineage>
        <taxon>Bacteria</taxon>
        <taxon>Pseudomonadati</taxon>
        <taxon>Thermodesulfobacteriota</taxon>
        <taxon>Desulfuromonadia</taxon>
        <taxon>Geobacterales</taxon>
        <taxon>Geobacteraceae</taxon>
        <taxon>Citrifermentans</taxon>
    </lineage>
</organism>
<accession>A0A6S6M5H1</accession>
<gene>
    <name evidence="2" type="ORF">GEOBRER4_n1696</name>
</gene>
<dbReference type="Proteomes" id="UP000515472">
    <property type="component" value="Chromosome"/>
</dbReference>
<reference evidence="2 3" key="1">
    <citation type="submission" date="2020-06" db="EMBL/GenBank/DDBJ databases">
        <title>Interaction of electrochemicaly active bacteria, Geobacter bremensis R4 on different carbon anode.</title>
        <authorList>
            <person name="Meng L."/>
            <person name="Yoshida N."/>
        </authorList>
    </citation>
    <scope>NUCLEOTIDE SEQUENCE [LARGE SCALE GENOMIC DNA]</scope>
    <source>
        <strain evidence="2 3">R4</strain>
    </source>
</reference>
<evidence type="ECO:0000313" key="2">
    <source>
        <dbReference type="EMBL" id="BCG46881.1"/>
    </source>
</evidence>
<evidence type="ECO:0000313" key="3">
    <source>
        <dbReference type="Proteomes" id="UP000515472"/>
    </source>
</evidence>